<evidence type="ECO:0000313" key="1">
    <source>
        <dbReference type="EMBL" id="VVD68497.1"/>
    </source>
</evidence>
<dbReference type="OrthoDB" id="6431873at2"/>
<name>A0A5E4RYZ8_9BURK</name>
<dbReference type="EMBL" id="CABPSA010000001">
    <property type="protein sequence ID" value="VVD68497.1"/>
    <property type="molecule type" value="Genomic_DNA"/>
</dbReference>
<dbReference type="Proteomes" id="UP000343335">
    <property type="component" value="Unassembled WGS sequence"/>
</dbReference>
<protein>
    <submittedName>
        <fullName evidence="1">Uncharacterized protein</fullName>
    </submittedName>
</protein>
<reference evidence="1 2" key="1">
    <citation type="submission" date="2019-08" db="EMBL/GenBank/DDBJ databases">
        <authorList>
            <person name="Peeters C."/>
        </authorList>
    </citation>
    <scope>NUCLEOTIDE SEQUENCE [LARGE SCALE GENOMIC DNA]</scope>
    <source>
        <strain evidence="1 2">LMG 31010</strain>
    </source>
</reference>
<dbReference type="AlphaFoldDB" id="A0A5E4RYZ8"/>
<dbReference type="RefSeq" id="WP_150662825.1">
    <property type="nucleotide sequence ID" value="NZ_CABPSA010000001.1"/>
</dbReference>
<accession>A0A5E4RYZ8</accession>
<evidence type="ECO:0000313" key="2">
    <source>
        <dbReference type="Proteomes" id="UP000343335"/>
    </source>
</evidence>
<sequence>MTKDTPVKCTRCRFQHREAERILKPRPRQSAAALQVSDTCCPRCNCKSFYDMRPQVAWCWASGLIEIGDAAPESSADGRGPIVIAIGPKYALKPFLDAVARHGKGESSGLLLVPGVPESTDPLCAALALRTWIDWCAKGKSCRRDGIKFS</sequence>
<gene>
    <name evidence="1" type="ORF">PCO31010_00485</name>
</gene>
<organism evidence="1 2">
    <name type="scientific">Pandoraea commovens</name>
    <dbReference type="NCBI Taxonomy" id="2508289"/>
    <lineage>
        <taxon>Bacteria</taxon>
        <taxon>Pseudomonadati</taxon>
        <taxon>Pseudomonadota</taxon>
        <taxon>Betaproteobacteria</taxon>
        <taxon>Burkholderiales</taxon>
        <taxon>Burkholderiaceae</taxon>
        <taxon>Pandoraea</taxon>
    </lineage>
</organism>
<proteinExistence type="predicted"/>